<dbReference type="Pfam" id="PF09361">
    <property type="entry name" value="Phasin_2"/>
    <property type="match status" value="1"/>
</dbReference>
<dbReference type="AlphaFoldDB" id="A0A2Z6E759"/>
<reference evidence="3" key="2">
    <citation type="submission" date="2018-06" db="EMBL/GenBank/DDBJ databases">
        <title>Genome sequence of Rhodanobacteraceae bacterium strain Dysh456.</title>
        <authorList>
            <person name="Fukui M."/>
        </authorList>
    </citation>
    <scope>NUCLEOTIDE SEQUENCE [LARGE SCALE GENOMIC DNA]</scope>
    <source>
        <strain evidence="3">Dysh456</strain>
    </source>
</reference>
<sequence>MAQPQLNTQLFSYACQLVESVFKAQALTLQSLEQIADLQLDALEKQSTLAGDFLAAATETRTADGLRGLWEKGMALNRDSAERAVNVAREVFAVTQRTAQSLAELAKQQQQAAKDAATVPLTEARKAAA</sequence>
<feature type="domain" description="Phasin" evidence="1">
    <location>
        <begin position="16"/>
        <end position="109"/>
    </location>
</feature>
<evidence type="ECO:0000313" key="3">
    <source>
        <dbReference type="Proteomes" id="UP000270530"/>
    </source>
</evidence>
<dbReference type="Proteomes" id="UP000270530">
    <property type="component" value="Chromosome"/>
</dbReference>
<organism evidence="2 3">
    <name type="scientific">Aerosticca soli</name>
    <dbReference type="NCBI Taxonomy" id="2010829"/>
    <lineage>
        <taxon>Bacteria</taxon>
        <taxon>Pseudomonadati</taxon>
        <taxon>Pseudomonadota</taxon>
        <taxon>Gammaproteobacteria</taxon>
        <taxon>Lysobacterales</taxon>
        <taxon>Rhodanobacteraceae</taxon>
        <taxon>Aerosticca</taxon>
    </lineage>
</organism>
<keyword evidence="3" id="KW-1185">Reference proteome</keyword>
<protein>
    <recommendedName>
        <fullName evidence="1">Phasin domain-containing protein</fullName>
    </recommendedName>
</protein>
<reference evidence="3" key="1">
    <citation type="submission" date="2018-04" db="EMBL/GenBank/DDBJ databases">
        <authorList>
            <person name="Watanabe M."/>
            <person name="Kojima H."/>
        </authorList>
    </citation>
    <scope>NUCLEOTIDE SEQUENCE [LARGE SCALE GENOMIC DNA]</scope>
    <source>
        <strain evidence="3">Dysh456</strain>
    </source>
</reference>
<proteinExistence type="predicted"/>
<dbReference type="EMBL" id="AP018560">
    <property type="protein sequence ID" value="BBD81005.1"/>
    <property type="molecule type" value="Genomic_DNA"/>
</dbReference>
<evidence type="ECO:0000259" key="1">
    <source>
        <dbReference type="Pfam" id="PF09361"/>
    </source>
</evidence>
<evidence type="ECO:0000313" key="2">
    <source>
        <dbReference type="EMBL" id="BBD81005.1"/>
    </source>
</evidence>
<dbReference type="InterPro" id="IPR018968">
    <property type="entry name" value="Phasin"/>
</dbReference>
<gene>
    <name evidence="2" type="ORF">ALSL_2380</name>
</gene>
<dbReference type="KEGG" id="rbd:ALSL_2380"/>
<dbReference type="OrthoDB" id="6058047at2"/>
<dbReference type="RefSeq" id="WP_126539433.1">
    <property type="nucleotide sequence ID" value="NZ_AP018560.1"/>
</dbReference>
<name>A0A2Z6E759_9GAMM</name>
<accession>A0A2Z6E759</accession>